<gene>
    <name evidence="1" type="ORF">PVBG_04766</name>
</gene>
<organism evidence="1 2">
    <name type="scientific">Plasmodium vivax (strain Brazil I)</name>
    <dbReference type="NCBI Taxonomy" id="1033975"/>
    <lineage>
        <taxon>Eukaryota</taxon>
        <taxon>Sar</taxon>
        <taxon>Alveolata</taxon>
        <taxon>Apicomplexa</taxon>
        <taxon>Aconoidasida</taxon>
        <taxon>Haemosporida</taxon>
        <taxon>Plasmodiidae</taxon>
        <taxon>Plasmodium</taxon>
        <taxon>Plasmodium (Plasmodium)</taxon>
    </lineage>
</organism>
<dbReference type="Proteomes" id="UP000053327">
    <property type="component" value="Unassembled WGS sequence"/>
</dbReference>
<dbReference type="EMBL" id="KQ234761">
    <property type="protein sequence ID" value="KMZ88557.1"/>
    <property type="molecule type" value="Genomic_DNA"/>
</dbReference>
<sequence>MVFAYNEFNKSVDEKEITINVLLINLLKKLDQNYENNKEIYEKLKRNLLIVLKKKNSIMSSNDYCRYLYQWIYHTKKRININEYPLSMFYVTSRQNIVSSGGENICLYYSYDTTFEEPLKIIKLENFQENINIIESIVKN</sequence>
<dbReference type="AlphaFoldDB" id="A0A0J9T1T0"/>
<proteinExistence type="predicted"/>
<evidence type="ECO:0000313" key="2">
    <source>
        <dbReference type="Proteomes" id="UP000053327"/>
    </source>
</evidence>
<evidence type="ECO:0000313" key="1">
    <source>
        <dbReference type="EMBL" id="KMZ88557.1"/>
    </source>
</evidence>
<reference evidence="1 2" key="1">
    <citation type="submission" date="2011-08" db="EMBL/GenBank/DDBJ databases">
        <title>The Genome Sequence of Plasmodium vivax Brazil I.</title>
        <authorList>
            <consortium name="The Broad Institute Genome Sequencing Platform"/>
            <consortium name="The Broad Institute Genome Sequencing Center for Infectious Disease"/>
            <person name="Neafsey D."/>
            <person name="Carlton J."/>
            <person name="Barnwell J."/>
            <person name="Collins W."/>
            <person name="Escalante A."/>
            <person name="Mullikin J."/>
            <person name="Saul A."/>
            <person name="Guigo R."/>
            <person name="Camara F."/>
            <person name="Young S.K."/>
            <person name="Zeng Q."/>
            <person name="Gargeya S."/>
            <person name="Fitzgerald M."/>
            <person name="Haas B."/>
            <person name="Abouelleil A."/>
            <person name="Alvarado L."/>
            <person name="Arachchi H.M."/>
            <person name="Berlin A."/>
            <person name="Brown A."/>
            <person name="Chapman S.B."/>
            <person name="Chen Z."/>
            <person name="Dunbar C."/>
            <person name="Freedman E."/>
            <person name="Gearin G."/>
            <person name="Gellesch M."/>
            <person name="Goldberg J."/>
            <person name="Griggs A."/>
            <person name="Gujja S."/>
            <person name="Heiman D."/>
            <person name="Howarth C."/>
            <person name="Larson L."/>
            <person name="Lui A."/>
            <person name="MacDonald P.J.P."/>
            <person name="Montmayeur A."/>
            <person name="Murphy C."/>
            <person name="Neiman D."/>
            <person name="Pearson M."/>
            <person name="Priest M."/>
            <person name="Roberts A."/>
            <person name="Saif S."/>
            <person name="Shea T."/>
            <person name="Shenoy N."/>
            <person name="Sisk P."/>
            <person name="Stolte C."/>
            <person name="Sykes S."/>
            <person name="Wortman J."/>
            <person name="Nusbaum C."/>
            <person name="Birren B."/>
        </authorList>
    </citation>
    <scope>NUCLEOTIDE SEQUENCE [LARGE SCALE GENOMIC DNA]</scope>
    <source>
        <strain evidence="1 2">Brazil I</strain>
    </source>
</reference>
<name>A0A0J9T1T0_PLAV1</name>
<protein>
    <submittedName>
        <fullName evidence="1">Uncharacterized protein</fullName>
    </submittedName>
</protein>
<accession>A0A0J9T1T0</accession>